<evidence type="ECO:0000313" key="3">
    <source>
        <dbReference type="Proteomes" id="UP000317835"/>
    </source>
</evidence>
<dbReference type="InterPro" id="IPR036388">
    <property type="entry name" value="WH-like_DNA-bd_sf"/>
</dbReference>
<accession>A0A518GWB3</accession>
<dbReference type="Proteomes" id="UP000317835">
    <property type="component" value="Chromosome"/>
</dbReference>
<organism evidence="2 3">
    <name type="scientific">Tautonia plasticadhaerens</name>
    <dbReference type="NCBI Taxonomy" id="2527974"/>
    <lineage>
        <taxon>Bacteria</taxon>
        <taxon>Pseudomonadati</taxon>
        <taxon>Planctomycetota</taxon>
        <taxon>Planctomycetia</taxon>
        <taxon>Isosphaerales</taxon>
        <taxon>Isosphaeraceae</taxon>
        <taxon>Tautonia</taxon>
    </lineage>
</organism>
<dbReference type="GO" id="GO:0003700">
    <property type="term" value="F:DNA-binding transcription factor activity"/>
    <property type="evidence" value="ECO:0007669"/>
    <property type="project" value="InterPro"/>
</dbReference>
<dbReference type="GO" id="GO:0006950">
    <property type="term" value="P:response to stress"/>
    <property type="evidence" value="ECO:0007669"/>
    <property type="project" value="TreeGrafter"/>
</dbReference>
<dbReference type="SMART" id="SM00347">
    <property type="entry name" value="HTH_MARR"/>
    <property type="match status" value="1"/>
</dbReference>
<dbReference type="PANTHER" id="PTHR33164">
    <property type="entry name" value="TRANSCRIPTIONAL REGULATOR, MARR FAMILY"/>
    <property type="match status" value="1"/>
</dbReference>
<dbReference type="EMBL" id="CP036426">
    <property type="protein sequence ID" value="QDV32890.1"/>
    <property type="molecule type" value="Genomic_DNA"/>
</dbReference>
<dbReference type="RefSeq" id="WP_197446687.1">
    <property type="nucleotide sequence ID" value="NZ_CP036426.1"/>
</dbReference>
<dbReference type="PANTHER" id="PTHR33164:SF105">
    <property type="entry name" value="TRANSCRIPTIONAL REPRESSOR PROTEIN-RELATED"/>
    <property type="match status" value="1"/>
</dbReference>
<dbReference type="PROSITE" id="PS50995">
    <property type="entry name" value="HTH_MARR_2"/>
    <property type="match status" value="1"/>
</dbReference>
<feature type="domain" description="HTH marR-type" evidence="1">
    <location>
        <begin position="3"/>
        <end position="134"/>
    </location>
</feature>
<reference evidence="2 3" key="1">
    <citation type="submission" date="2019-02" db="EMBL/GenBank/DDBJ databases">
        <title>Deep-cultivation of Planctomycetes and their phenomic and genomic characterization uncovers novel biology.</title>
        <authorList>
            <person name="Wiegand S."/>
            <person name="Jogler M."/>
            <person name="Boedeker C."/>
            <person name="Pinto D."/>
            <person name="Vollmers J."/>
            <person name="Rivas-Marin E."/>
            <person name="Kohn T."/>
            <person name="Peeters S.H."/>
            <person name="Heuer A."/>
            <person name="Rast P."/>
            <person name="Oberbeckmann S."/>
            <person name="Bunk B."/>
            <person name="Jeske O."/>
            <person name="Meyerdierks A."/>
            <person name="Storesund J.E."/>
            <person name="Kallscheuer N."/>
            <person name="Luecker S."/>
            <person name="Lage O.M."/>
            <person name="Pohl T."/>
            <person name="Merkel B.J."/>
            <person name="Hornburger P."/>
            <person name="Mueller R.-W."/>
            <person name="Bruemmer F."/>
            <person name="Labrenz M."/>
            <person name="Spormann A.M."/>
            <person name="Op den Camp H."/>
            <person name="Overmann J."/>
            <person name="Amann R."/>
            <person name="Jetten M.S.M."/>
            <person name="Mascher T."/>
            <person name="Medema M.H."/>
            <person name="Devos D.P."/>
            <person name="Kaster A.-K."/>
            <person name="Ovreas L."/>
            <person name="Rohde M."/>
            <person name="Galperin M.Y."/>
            <person name="Jogler C."/>
        </authorList>
    </citation>
    <scope>NUCLEOTIDE SEQUENCE [LARGE SCALE GENOMIC DNA]</scope>
    <source>
        <strain evidence="2 3">ElP</strain>
    </source>
</reference>
<dbReference type="Pfam" id="PF01047">
    <property type="entry name" value="MarR"/>
    <property type="match status" value="1"/>
</dbReference>
<name>A0A518GWB3_9BACT</name>
<protein>
    <submittedName>
        <fullName evidence="2">MarR family protein</fullName>
    </submittedName>
</protein>
<keyword evidence="3" id="KW-1185">Reference proteome</keyword>
<dbReference type="InterPro" id="IPR036390">
    <property type="entry name" value="WH_DNA-bd_sf"/>
</dbReference>
<dbReference type="Gene3D" id="1.10.10.10">
    <property type="entry name" value="Winged helix-like DNA-binding domain superfamily/Winged helix DNA-binding domain"/>
    <property type="match status" value="1"/>
</dbReference>
<gene>
    <name evidence="2" type="ORF">ElP_07300</name>
</gene>
<evidence type="ECO:0000313" key="2">
    <source>
        <dbReference type="EMBL" id="QDV32890.1"/>
    </source>
</evidence>
<dbReference type="InterPro" id="IPR039422">
    <property type="entry name" value="MarR/SlyA-like"/>
</dbReference>
<evidence type="ECO:0000259" key="1">
    <source>
        <dbReference type="PROSITE" id="PS50995"/>
    </source>
</evidence>
<dbReference type="KEGG" id="tpla:ElP_07300"/>
<dbReference type="SUPFAM" id="SSF46785">
    <property type="entry name" value="Winged helix' DNA-binding domain"/>
    <property type="match status" value="1"/>
</dbReference>
<proteinExistence type="predicted"/>
<dbReference type="AlphaFoldDB" id="A0A518GWB3"/>
<dbReference type="InterPro" id="IPR000835">
    <property type="entry name" value="HTH_MarR-typ"/>
</dbReference>
<sequence length="146" mass="15805">MAVPCMCGVLRQASRAVTRVYDDELRGAGLRATQYTLLRLLERSGEVRQRDLGGLASIDETTLTRNLRPLMQAGWVSARAGEDRREKLVAITEAGRAKVGQAGSAWQRAQDRLRGALPEETWDLVLRALPSLTGAAAEASKSGEGT</sequence>